<keyword evidence="1" id="KW-1133">Transmembrane helix</keyword>
<protein>
    <submittedName>
        <fullName evidence="2">Uncharacterized protein</fullName>
    </submittedName>
</protein>
<dbReference type="AlphaFoldDB" id="A0A6N6VY63"/>
<name>A0A6N6VY63_9BACT</name>
<gene>
    <name evidence="2" type="ORF">GCL60_05595</name>
</gene>
<accession>A0A6N6VY63</accession>
<sequence>MQSSDQDVLIRDVLLFIAALIGLLYILIINIKESRIRFRSFHKSNSEKSKYDLSKLEWYGEFSKFYSLTFEEPHFIWEINMFSIRMIKKDKKFSSYSGFSWFEFSKSQANTEKIMAPILRKVFLKYRTKFEKVHPIHVLRVPKETVHFYTWLQNENHTNSAIFNFLDEALYIASEAKVYPSLSIIWDDVIYVEVVLPNNVLIKNLEKEFDSTFGAECTNLGTNVHLRLWIAFSIEKIPNSLKEKEKKIGKLSDINKAS</sequence>
<feature type="transmembrane region" description="Helical" evidence="1">
    <location>
        <begin position="13"/>
        <end position="31"/>
    </location>
</feature>
<organism evidence="2 3">
    <name type="scientific">Silvanigrella paludirubra</name>
    <dbReference type="NCBI Taxonomy" id="2499159"/>
    <lineage>
        <taxon>Bacteria</taxon>
        <taxon>Pseudomonadati</taxon>
        <taxon>Bdellovibrionota</taxon>
        <taxon>Oligoflexia</taxon>
        <taxon>Silvanigrellales</taxon>
        <taxon>Silvanigrellaceae</taxon>
        <taxon>Silvanigrella</taxon>
    </lineage>
</organism>
<dbReference type="RefSeq" id="WP_153419181.1">
    <property type="nucleotide sequence ID" value="NZ_WFLM01000002.1"/>
</dbReference>
<dbReference type="OrthoDB" id="5292421at2"/>
<keyword evidence="1" id="KW-0472">Membrane</keyword>
<evidence type="ECO:0000313" key="3">
    <source>
        <dbReference type="Proteomes" id="UP000437748"/>
    </source>
</evidence>
<dbReference type="Proteomes" id="UP000437748">
    <property type="component" value="Unassembled WGS sequence"/>
</dbReference>
<reference evidence="2 3" key="1">
    <citation type="submission" date="2019-10" db="EMBL/GenBank/DDBJ databases">
        <title>New species of Slilvanegrellaceae.</title>
        <authorList>
            <person name="Pitt A."/>
            <person name="Hahn M.W."/>
        </authorList>
    </citation>
    <scope>NUCLEOTIDE SEQUENCE [LARGE SCALE GENOMIC DNA]</scope>
    <source>
        <strain evidence="2 3">SP-Ram-0.45-NSY-1</strain>
    </source>
</reference>
<evidence type="ECO:0000256" key="1">
    <source>
        <dbReference type="SAM" id="Phobius"/>
    </source>
</evidence>
<comment type="caution">
    <text evidence="2">The sequence shown here is derived from an EMBL/GenBank/DDBJ whole genome shotgun (WGS) entry which is preliminary data.</text>
</comment>
<evidence type="ECO:0000313" key="2">
    <source>
        <dbReference type="EMBL" id="KAB8039736.1"/>
    </source>
</evidence>
<keyword evidence="1" id="KW-0812">Transmembrane</keyword>
<dbReference type="EMBL" id="WFLM01000002">
    <property type="protein sequence ID" value="KAB8039736.1"/>
    <property type="molecule type" value="Genomic_DNA"/>
</dbReference>
<proteinExistence type="predicted"/>
<keyword evidence="3" id="KW-1185">Reference proteome</keyword>